<dbReference type="Proteomes" id="UP000006671">
    <property type="component" value="Unassembled WGS sequence"/>
</dbReference>
<dbReference type="InterPro" id="IPR036305">
    <property type="entry name" value="RGS_sf"/>
</dbReference>
<evidence type="ECO:0000313" key="3">
    <source>
        <dbReference type="EMBL" id="EFC48265.1"/>
    </source>
</evidence>
<proteinExistence type="predicted"/>
<dbReference type="InParanoid" id="D2V3W0"/>
<keyword evidence="1" id="KW-1133">Transmembrane helix</keyword>
<name>D2V3W0_NAEGR</name>
<dbReference type="PROSITE" id="PS50132">
    <property type="entry name" value="RGS"/>
    <property type="match status" value="1"/>
</dbReference>
<dbReference type="InterPro" id="IPR016137">
    <property type="entry name" value="RGS"/>
</dbReference>
<dbReference type="SUPFAM" id="SSF48097">
    <property type="entry name" value="Regulator of G-protein signaling, RGS"/>
    <property type="match status" value="1"/>
</dbReference>
<keyword evidence="1" id="KW-0812">Transmembrane</keyword>
<dbReference type="AlphaFoldDB" id="D2V3W0"/>
<dbReference type="EMBL" id="GG738851">
    <property type="protein sequence ID" value="EFC48265.1"/>
    <property type="molecule type" value="Genomic_DNA"/>
</dbReference>
<feature type="domain" description="RGS" evidence="2">
    <location>
        <begin position="336"/>
        <end position="474"/>
    </location>
</feature>
<organism evidence="4">
    <name type="scientific">Naegleria gruberi</name>
    <name type="common">Amoeba</name>
    <dbReference type="NCBI Taxonomy" id="5762"/>
    <lineage>
        <taxon>Eukaryota</taxon>
        <taxon>Discoba</taxon>
        <taxon>Heterolobosea</taxon>
        <taxon>Tetramitia</taxon>
        <taxon>Eutetramitia</taxon>
        <taxon>Vahlkampfiidae</taxon>
        <taxon>Naegleria</taxon>
    </lineage>
</organism>
<keyword evidence="1" id="KW-0472">Membrane</keyword>
<feature type="transmembrane region" description="Helical" evidence="1">
    <location>
        <begin position="283"/>
        <end position="305"/>
    </location>
</feature>
<protein>
    <recommendedName>
        <fullName evidence="2">RGS domain-containing protein</fullName>
    </recommendedName>
</protein>
<dbReference type="KEGG" id="ngr:NAEGRDRAFT_78455"/>
<dbReference type="InterPro" id="IPR044926">
    <property type="entry name" value="RGS_subdomain_2"/>
</dbReference>
<sequence>MKATSSSTDLVISPSTNSTNILTTVSSSQDVATFIEMTPTSPTSIVKQSNYSTGIQKRDSLHKSVTGKSLPSSMKTPMTSSVTGFHSKTFKIYTCCGVLELNCLKLTSFAALGISIFAFLCLIIIISINFSIVNLLHTKLNHLDTSGTFDRDLMILACRVSVTNQYNRSLSLEYAKLYSEYSDRYYESLNNLVANVPPEILYWNQHGMSREDVKSRRAVKQELAMIELVKSGNYSSAISILDSSQYKELLTGYQDEVQSIFDYVESLKQENSDLDLATTTTSLIIICVSLVVVIPVLLVFVMLSIRKDNSKEKQLRLVRKYMIMDTINDVKLSEQFKEFCKQERSEDNFVLLEKINEYKKLCERSYDIQVFLYDTDILSSSASSSTSSTDDSSKKKNKKGFSEKDVVEIEKKKFEIAFEIFTDFLDVTGDRSVNISKHLADFVKQHLDFFAKGENESMPENLFETIECEMCVLMMDTHHRFKQFIETQLREKKMKIRSVHIVSIKK</sequence>
<evidence type="ECO:0000259" key="2">
    <source>
        <dbReference type="PROSITE" id="PS50132"/>
    </source>
</evidence>
<dbReference type="GeneID" id="8848353"/>
<evidence type="ECO:0000256" key="1">
    <source>
        <dbReference type="SAM" id="Phobius"/>
    </source>
</evidence>
<accession>D2V3W0</accession>
<dbReference type="RefSeq" id="XP_002681009.1">
    <property type="nucleotide sequence ID" value="XM_002680963.1"/>
</dbReference>
<feature type="transmembrane region" description="Helical" evidence="1">
    <location>
        <begin position="109"/>
        <end position="132"/>
    </location>
</feature>
<dbReference type="VEuPathDB" id="AmoebaDB:NAEGRDRAFT_78455"/>
<evidence type="ECO:0000313" key="4">
    <source>
        <dbReference type="Proteomes" id="UP000006671"/>
    </source>
</evidence>
<dbReference type="SMART" id="SM00315">
    <property type="entry name" value="RGS"/>
    <property type="match status" value="1"/>
</dbReference>
<reference evidence="3 4" key="1">
    <citation type="journal article" date="2010" name="Cell">
        <title>The genome of Naegleria gruberi illuminates early eukaryotic versatility.</title>
        <authorList>
            <person name="Fritz-Laylin L.K."/>
            <person name="Prochnik S.E."/>
            <person name="Ginger M.L."/>
            <person name="Dacks J.B."/>
            <person name="Carpenter M.L."/>
            <person name="Field M.C."/>
            <person name="Kuo A."/>
            <person name="Paredez A."/>
            <person name="Chapman J."/>
            <person name="Pham J."/>
            <person name="Shu S."/>
            <person name="Neupane R."/>
            <person name="Cipriano M."/>
            <person name="Mancuso J."/>
            <person name="Tu H."/>
            <person name="Salamov A."/>
            <person name="Lindquist E."/>
            <person name="Shapiro H."/>
            <person name="Lucas S."/>
            <person name="Grigoriev I.V."/>
            <person name="Cande W.Z."/>
            <person name="Fulton C."/>
            <person name="Rokhsar D.S."/>
            <person name="Dawson S.C."/>
        </authorList>
    </citation>
    <scope>NUCLEOTIDE SEQUENCE [LARGE SCALE GENOMIC DNA]</scope>
    <source>
        <strain evidence="3 4">NEG-M</strain>
    </source>
</reference>
<dbReference type="Gene3D" id="1.10.167.10">
    <property type="entry name" value="Regulator of G-protein Signalling 4, domain 2"/>
    <property type="match status" value="1"/>
</dbReference>
<keyword evidence="4" id="KW-1185">Reference proteome</keyword>
<gene>
    <name evidence="3" type="ORF">NAEGRDRAFT_78455</name>
</gene>